<feature type="compositionally biased region" description="Acidic residues" evidence="1">
    <location>
        <begin position="14"/>
        <end position="25"/>
    </location>
</feature>
<protein>
    <submittedName>
        <fullName evidence="2">Uncharacterized protein</fullName>
    </submittedName>
</protein>
<gene>
    <name evidence="2" type="ORF">CEXT_423891</name>
</gene>
<dbReference type="Proteomes" id="UP001054945">
    <property type="component" value="Unassembled WGS sequence"/>
</dbReference>
<name>A0AAV4MMV3_CAEEX</name>
<dbReference type="EMBL" id="BPLR01019925">
    <property type="protein sequence ID" value="GIX73175.1"/>
    <property type="molecule type" value="Genomic_DNA"/>
</dbReference>
<feature type="non-terminal residue" evidence="2">
    <location>
        <position position="1"/>
    </location>
</feature>
<feature type="compositionally biased region" description="Basic and acidic residues" evidence="1">
    <location>
        <begin position="26"/>
        <end position="36"/>
    </location>
</feature>
<proteinExistence type="predicted"/>
<evidence type="ECO:0000256" key="1">
    <source>
        <dbReference type="SAM" id="MobiDB-lite"/>
    </source>
</evidence>
<sequence length="45" mass="5380">PWASESKGMMWKNDEDENENEDEDDEKMKKNDERPKKCAVLHLKT</sequence>
<reference evidence="2 3" key="1">
    <citation type="submission" date="2021-06" db="EMBL/GenBank/DDBJ databases">
        <title>Caerostris extrusa draft genome.</title>
        <authorList>
            <person name="Kono N."/>
            <person name="Arakawa K."/>
        </authorList>
    </citation>
    <scope>NUCLEOTIDE SEQUENCE [LARGE SCALE GENOMIC DNA]</scope>
</reference>
<evidence type="ECO:0000313" key="2">
    <source>
        <dbReference type="EMBL" id="GIX73175.1"/>
    </source>
</evidence>
<dbReference type="AlphaFoldDB" id="A0AAV4MMV3"/>
<feature type="region of interest" description="Disordered" evidence="1">
    <location>
        <begin position="1"/>
        <end position="45"/>
    </location>
</feature>
<accession>A0AAV4MMV3</accession>
<organism evidence="2 3">
    <name type="scientific">Caerostris extrusa</name>
    <name type="common">Bark spider</name>
    <name type="synonym">Caerostris bankana</name>
    <dbReference type="NCBI Taxonomy" id="172846"/>
    <lineage>
        <taxon>Eukaryota</taxon>
        <taxon>Metazoa</taxon>
        <taxon>Ecdysozoa</taxon>
        <taxon>Arthropoda</taxon>
        <taxon>Chelicerata</taxon>
        <taxon>Arachnida</taxon>
        <taxon>Araneae</taxon>
        <taxon>Araneomorphae</taxon>
        <taxon>Entelegynae</taxon>
        <taxon>Araneoidea</taxon>
        <taxon>Araneidae</taxon>
        <taxon>Caerostris</taxon>
    </lineage>
</organism>
<evidence type="ECO:0000313" key="3">
    <source>
        <dbReference type="Proteomes" id="UP001054945"/>
    </source>
</evidence>
<keyword evidence="3" id="KW-1185">Reference proteome</keyword>
<comment type="caution">
    <text evidence="2">The sequence shown here is derived from an EMBL/GenBank/DDBJ whole genome shotgun (WGS) entry which is preliminary data.</text>
</comment>